<dbReference type="InterPro" id="IPR011010">
    <property type="entry name" value="DNA_brk_join_enz"/>
</dbReference>
<dbReference type="InterPro" id="IPR002104">
    <property type="entry name" value="Integrase_catalytic"/>
</dbReference>
<evidence type="ECO:0000256" key="3">
    <source>
        <dbReference type="ARBA" id="ARBA00023172"/>
    </source>
</evidence>
<dbReference type="Pfam" id="PF00589">
    <property type="entry name" value="Phage_integrase"/>
    <property type="match status" value="1"/>
</dbReference>
<dbReference type="PANTHER" id="PTHR30349:SF64">
    <property type="entry name" value="PROPHAGE INTEGRASE INTD-RELATED"/>
    <property type="match status" value="1"/>
</dbReference>
<reference evidence="5 6" key="1">
    <citation type="journal article" date="2016" name="PLoS ONE">
        <title>Plasmid Characterization and Chromosome Analysis of Two netF+ Clostridium perfringens Isolates Associated with Foal and Canine Necrotizing Enteritis.</title>
        <authorList>
            <person name="Mehdizadeh Gohari I."/>
            <person name="Kropinski A.M."/>
            <person name="Weese S.J."/>
            <person name="Parreira V.R."/>
            <person name="Whitehead A.E."/>
            <person name="Boerlin P."/>
            <person name="Prescott J.F."/>
        </authorList>
    </citation>
    <scope>NUCLEOTIDE SEQUENCE [LARGE SCALE GENOMIC DNA]</scope>
    <source>
        <strain evidence="5 6">JP838</strain>
    </source>
</reference>
<name>A0A127EIG0_CLOPF</name>
<dbReference type="Proteomes" id="UP000070260">
    <property type="component" value="Chromosome"/>
</dbReference>
<dbReference type="Gene3D" id="1.10.443.10">
    <property type="entry name" value="Intergrase catalytic core"/>
    <property type="match status" value="1"/>
</dbReference>
<dbReference type="EMBL" id="CP010994">
    <property type="protein sequence ID" value="AMN35751.1"/>
    <property type="molecule type" value="Genomic_DNA"/>
</dbReference>
<evidence type="ECO:0000313" key="5">
    <source>
        <dbReference type="EMBL" id="AMN35751.1"/>
    </source>
</evidence>
<dbReference type="CDD" id="cd00397">
    <property type="entry name" value="DNA_BRE_C"/>
    <property type="match status" value="1"/>
</dbReference>
<protein>
    <submittedName>
        <fullName evidence="5">Integrase</fullName>
    </submittedName>
</protein>
<dbReference type="InterPro" id="IPR010998">
    <property type="entry name" value="Integrase_recombinase_N"/>
</dbReference>
<proteinExistence type="inferred from homology"/>
<dbReference type="Gene3D" id="1.10.150.130">
    <property type="match status" value="1"/>
</dbReference>
<dbReference type="SUPFAM" id="SSF56349">
    <property type="entry name" value="DNA breaking-rejoining enzymes"/>
    <property type="match status" value="1"/>
</dbReference>
<evidence type="ECO:0000256" key="1">
    <source>
        <dbReference type="ARBA" id="ARBA00008857"/>
    </source>
</evidence>
<evidence type="ECO:0000256" key="2">
    <source>
        <dbReference type="ARBA" id="ARBA00023125"/>
    </source>
</evidence>
<dbReference type="PATRIC" id="fig|1502.177.peg.1706"/>
<dbReference type="AlphaFoldDB" id="A0A127EIG0"/>
<dbReference type="PANTHER" id="PTHR30349">
    <property type="entry name" value="PHAGE INTEGRASE-RELATED"/>
    <property type="match status" value="1"/>
</dbReference>
<sequence>MRKKISCQTENLITFKEGVEEYLIDCKQRNLRKDTLRHYRESYKSITRVIDENIYIKDLNIDSVGEFVVKCKEKFNINDQTLHTYTRDLKTWMYYWMRQKYIPTFKITLPKVDKKNIEPYTDEELKKLLKKPDLKTCRFGEYRNWVLVNFILSTGLRLNSFVNIKVKDIDFDNEVVFVNMTKNRKPLIIPLNNIIIKILKEYLRIRKPDKEDDYLFCNDYGIQLSKCTINASLSNYNKKRGINKTGIHRYRHTFAKKWIMNGGNVVTLQKILGHSNLQITENYINLLVQDLKIEMDKYNPLEQFTSSYINLRKHR</sequence>
<dbReference type="GO" id="GO:0006310">
    <property type="term" value="P:DNA recombination"/>
    <property type="evidence" value="ECO:0007669"/>
    <property type="project" value="UniProtKB-KW"/>
</dbReference>
<dbReference type="InterPro" id="IPR050090">
    <property type="entry name" value="Tyrosine_recombinase_XerCD"/>
</dbReference>
<dbReference type="PROSITE" id="PS51898">
    <property type="entry name" value="TYR_RECOMBINASE"/>
    <property type="match status" value="1"/>
</dbReference>
<keyword evidence="2" id="KW-0238">DNA-binding</keyword>
<dbReference type="RefSeq" id="WP_057231458.1">
    <property type="nucleotide sequence ID" value="NZ_CATNYE010000003.1"/>
</dbReference>
<dbReference type="GO" id="GO:0015074">
    <property type="term" value="P:DNA integration"/>
    <property type="evidence" value="ECO:0007669"/>
    <property type="project" value="InterPro"/>
</dbReference>
<dbReference type="GO" id="GO:0003677">
    <property type="term" value="F:DNA binding"/>
    <property type="evidence" value="ECO:0007669"/>
    <property type="project" value="UniProtKB-KW"/>
</dbReference>
<comment type="similarity">
    <text evidence="1">Belongs to the 'phage' integrase family.</text>
</comment>
<evidence type="ECO:0000313" key="6">
    <source>
        <dbReference type="Proteomes" id="UP000070260"/>
    </source>
</evidence>
<dbReference type="OrthoDB" id="107900at2"/>
<keyword evidence="3" id="KW-0233">DNA recombination</keyword>
<evidence type="ECO:0000259" key="4">
    <source>
        <dbReference type="PROSITE" id="PS51898"/>
    </source>
</evidence>
<gene>
    <name evidence="5" type="ORF">JFP838_08320</name>
</gene>
<accession>A0A127EIG0</accession>
<dbReference type="InterPro" id="IPR013762">
    <property type="entry name" value="Integrase-like_cat_sf"/>
</dbReference>
<organism evidence="5 6">
    <name type="scientific">Clostridium perfringens</name>
    <dbReference type="NCBI Taxonomy" id="1502"/>
    <lineage>
        <taxon>Bacteria</taxon>
        <taxon>Bacillati</taxon>
        <taxon>Bacillota</taxon>
        <taxon>Clostridia</taxon>
        <taxon>Eubacteriales</taxon>
        <taxon>Clostridiaceae</taxon>
        <taxon>Clostridium</taxon>
    </lineage>
</organism>
<feature type="domain" description="Tyr recombinase" evidence="4">
    <location>
        <begin position="115"/>
        <end position="296"/>
    </location>
</feature>